<proteinExistence type="predicted"/>
<keyword evidence="2 4" id="KW-0863">Zinc-finger</keyword>
<evidence type="ECO:0000256" key="2">
    <source>
        <dbReference type="ARBA" id="ARBA00022771"/>
    </source>
</evidence>
<protein>
    <recommendedName>
        <fullName evidence="5">GRF-type domain-containing protein</fullName>
    </recommendedName>
</protein>
<dbReference type="EMBL" id="WHWC01000001">
    <property type="protein sequence ID" value="KAG8390881.1"/>
    <property type="molecule type" value="Genomic_DNA"/>
</dbReference>
<accession>A0AAV6Y6T0</accession>
<evidence type="ECO:0000256" key="1">
    <source>
        <dbReference type="ARBA" id="ARBA00022723"/>
    </source>
</evidence>
<dbReference type="PROSITE" id="PS51999">
    <property type="entry name" value="ZF_GRF"/>
    <property type="match status" value="1"/>
</dbReference>
<gene>
    <name evidence="6" type="ORF">BUALT_Bualt01G0129700</name>
</gene>
<evidence type="ECO:0000256" key="3">
    <source>
        <dbReference type="ARBA" id="ARBA00022833"/>
    </source>
</evidence>
<evidence type="ECO:0000313" key="6">
    <source>
        <dbReference type="EMBL" id="KAG8390881.1"/>
    </source>
</evidence>
<keyword evidence="3" id="KW-0862">Zinc</keyword>
<dbReference type="Pfam" id="PF06839">
    <property type="entry name" value="Zn_ribbon_GRF"/>
    <property type="match status" value="1"/>
</dbReference>
<dbReference type="Proteomes" id="UP000826271">
    <property type="component" value="Unassembled WGS sequence"/>
</dbReference>
<keyword evidence="1" id="KW-0479">Metal-binding</keyword>
<dbReference type="AlphaFoldDB" id="A0AAV6Y6T0"/>
<comment type="caution">
    <text evidence="6">The sequence shown here is derived from an EMBL/GenBank/DDBJ whole genome shotgun (WGS) entry which is preliminary data.</text>
</comment>
<organism evidence="6 7">
    <name type="scientific">Buddleja alternifolia</name>
    <dbReference type="NCBI Taxonomy" id="168488"/>
    <lineage>
        <taxon>Eukaryota</taxon>
        <taxon>Viridiplantae</taxon>
        <taxon>Streptophyta</taxon>
        <taxon>Embryophyta</taxon>
        <taxon>Tracheophyta</taxon>
        <taxon>Spermatophyta</taxon>
        <taxon>Magnoliopsida</taxon>
        <taxon>eudicotyledons</taxon>
        <taxon>Gunneridae</taxon>
        <taxon>Pentapetalae</taxon>
        <taxon>asterids</taxon>
        <taxon>lamiids</taxon>
        <taxon>Lamiales</taxon>
        <taxon>Scrophulariaceae</taxon>
        <taxon>Buddlejeae</taxon>
        <taxon>Buddleja</taxon>
    </lineage>
</organism>
<dbReference type="PANTHER" id="PTHR33248">
    <property type="entry name" value="ZINC ION-BINDING PROTEIN"/>
    <property type="match status" value="1"/>
</dbReference>
<evidence type="ECO:0000259" key="5">
    <source>
        <dbReference type="PROSITE" id="PS51999"/>
    </source>
</evidence>
<reference evidence="6" key="1">
    <citation type="submission" date="2019-10" db="EMBL/GenBank/DDBJ databases">
        <authorList>
            <person name="Zhang R."/>
            <person name="Pan Y."/>
            <person name="Wang J."/>
            <person name="Ma R."/>
            <person name="Yu S."/>
        </authorList>
    </citation>
    <scope>NUCLEOTIDE SEQUENCE</scope>
    <source>
        <strain evidence="6">LA-IB0</strain>
        <tissue evidence="6">Leaf</tissue>
    </source>
</reference>
<sequence length="74" mass="8801">MNEFCPCGTNTVMKASWTDHNPGRRYIECERFKQINGCNYFVWIDPRYAPELVRLSSGFFAESTDLKRIWCRIM</sequence>
<dbReference type="InterPro" id="IPR010666">
    <property type="entry name" value="Znf_GRF"/>
</dbReference>
<feature type="domain" description="GRF-type" evidence="5">
    <location>
        <begin position="5"/>
        <end position="47"/>
    </location>
</feature>
<dbReference type="GO" id="GO:0008270">
    <property type="term" value="F:zinc ion binding"/>
    <property type="evidence" value="ECO:0007669"/>
    <property type="project" value="UniProtKB-KW"/>
</dbReference>
<name>A0AAV6Y6T0_9LAMI</name>
<evidence type="ECO:0000313" key="7">
    <source>
        <dbReference type="Proteomes" id="UP000826271"/>
    </source>
</evidence>
<keyword evidence="7" id="KW-1185">Reference proteome</keyword>
<evidence type="ECO:0000256" key="4">
    <source>
        <dbReference type="PROSITE-ProRule" id="PRU01343"/>
    </source>
</evidence>